<dbReference type="GO" id="GO:0035091">
    <property type="term" value="F:phosphatidylinositol binding"/>
    <property type="evidence" value="ECO:0007669"/>
    <property type="project" value="InterPro"/>
</dbReference>
<reference evidence="7" key="1">
    <citation type="submission" date="2020-07" db="EMBL/GenBank/DDBJ databases">
        <title>The High-quality genome of the commercially important snow crab, Chionoecetes opilio.</title>
        <authorList>
            <person name="Jeong J.-H."/>
            <person name="Ryu S."/>
        </authorList>
    </citation>
    <scope>NUCLEOTIDE SEQUENCE</scope>
    <source>
        <strain evidence="7">MADBK_172401_WGS</strain>
        <tissue evidence="7">Digestive gland</tissue>
    </source>
</reference>
<sequence>MTSRGEGTSWGRALTSHSKMSFFGGNVFATPVGQKIEQATSETLPSEDWGLNLEVCDLVNESEDGPRDAIKAIRKRLTAQPKNYTVVMYTLTVLEACVKNCGKRLHVHACSKDFVQELVKLIGPKNEPPTSVQEKVLSLIQSWADAFRHQPELSGVSQVYAELKHKGVEFPTNNLETMAPIITPQRTSGAAEPRPISRPPTASTAIGMMATSPRRASHHPAHPAMPAPTPPAAPAALSLSPEQRAKLHSELDIVESNAKVLAEMLTELSPGKEHQEDLQLLQELHATCRAMQQRVVEMVGRVSDDLLTADLLRINDDLNNLFIRYDRYMSKIKGVGSPSKSPPQTQAPLPPTALQAPQAPEVSLIDLADEAPSAQLASLTVGSSPQKAKKNEDADFDSFAQSRTAANENSQTSSGSSPQDNAEPDIPPAPAPASLGRVAQERKNPQQKDSDFEEMEAWLNEQAVPAPREETISSSEFDRFLEERAAAADTLPTITAATGSTGPRQRTLARDDKDTNQMFAL</sequence>
<organism evidence="7 8">
    <name type="scientific">Chionoecetes opilio</name>
    <name type="common">Atlantic snow crab</name>
    <name type="synonym">Cancer opilio</name>
    <dbReference type="NCBI Taxonomy" id="41210"/>
    <lineage>
        <taxon>Eukaryota</taxon>
        <taxon>Metazoa</taxon>
        <taxon>Ecdysozoa</taxon>
        <taxon>Arthropoda</taxon>
        <taxon>Crustacea</taxon>
        <taxon>Multicrustacea</taxon>
        <taxon>Malacostraca</taxon>
        <taxon>Eumalacostraca</taxon>
        <taxon>Eucarida</taxon>
        <taxon>Decapoda</taxon>
        <taxon>Pleocyemata</taxon>
        <taxon>Brachyura</taxon>
        <taxon>Eubrachyura</taxon>
        <taxon>Majoidea</taxon>
        <taxon>Majidae</taxon>
        <taxon>Chionoecetes</taxon>
    </lineage>
</organism>
<dbReference type="GO" id="GO:0030276">
    <property type="term" value="F:clathrin binding"/>
    <property type="evidence" value="ECO:0007669"/>
    <property type="project" value="TreeGrafter"/>
</dbReference>
<feature type="domain" description="VHS" evidence="5">
    <location>
        <begin position="39"/>
        <end position="171"/>
    </location>
</feature>
<dbReference type="Gene3D" id="1.20.58.160">
    <property type="match status" value="1"/>
</dbReference>
<evidence type="ECO:0000256" key="3">
    <source>
        <dbReference type="ARBA" id="ARBA00022927"/>
    </source>
</evidence>
<dbReference type="InterPro" id="IPR008942">
    <property type="entry name" value="ENTH_VHS"/>
</dbReference>
<dbReference type="SMART" id="SM00288">
    <property type="entry name" value="VHS"/>
    <property type="match status" value="1"/>
</dbReference>
<dbReference type="OrthoDB" id="2018246at2759"/>
<accession>A0A8J4XYM5</accession>
<feature type="domain" description="GAT" evidence="6">
    <location>
        <begin position="242"/>
        <end position="330"/>
    </location>
</feature>
<evidence type="ECO:0000313" key="8">
    <source>
        <dbReference type="Proteomes" id="UP000770661"/>
    </source>
</evidence>
<evidence type="ECO:0000259" key="6">
    <source>
        <dbReference type="PROSITE" id="PS50909"/>
    </source>
</evidence>
<proteinExistence type="inferred from homology"/>
<feature type="compositionally biased region" description="Basic and acidic residues" evidence="4">
    <location>
        <begin position="439"/>
        <end position="450"/>
    </location>
</feature>
<dbReference type="PROSITE" id="PS50909">
    <property type="entry name" value="GAT"/>
    <property type="match status" value="1"/>
</dbReference>
<dbReference type="GO" id="GO:0015031">
    <property type="term" value="P:protein transport"/>
    <property type="evidence" value="ECO:0007669"/>
    <property type="project" value="UniProtKB-KW"/>
</dbReference>
<comment type="similarity">
    <text evidence="1">Belongs to the TOM1 family.</text>
</comment>
<dbReference type="InterPro" id="IPR002014">
    <property type="entry name" value="VHS_dom"/>
</dbReference>
<name>A0A8J4XYM5_CHIOP</name>
<dbReference type="CDD" id="cd03565">
    <property type="entry name" value="VHS_Tom1_like"/>
    <property type="match status" value="1"/>
</dbReference>
<dbReference type="SUPFAM" id="SSF48464">
    <property type="entry name" value="ENTH/VHS domain"/>
    <property type="match status" value="1"/>
</dbReference>
<feature type="compositionally biased region" description="Low complexity" evidence="4">
    <location>
        <begin position="342"/>
        <end position="355"/>
    </location>
</feature>
<dbReference type="PIRSF" id="PIRSF036948">
    <property type="entry name" value="TOM1"/>
    <property type="match status" value="1"/>
</dbReference>
<evidence type="ECO:0000256" key="2">
    <source>
        <dbReference type="ARBA" id="ARBA00022448"/>
    </source>
</evidence>
<keyword evidence="3" id="KW-0653">Protein transport</keyword>
<feature type="region of interest" description="Disordered" evidence="4">
    <location>
        <begin position="334"/>
        <end position="355"/>
    </location>
</feature>
<dbReference type="PANTHER" id="PTHR13856">
    <property type="entry name" value="VHS DOMAIN CONTAINING PROTEIN FAMILY"/>
    <property type="match status" value="1"/>
</dbReference>
<keyword evidence="2" id="KW-0813">Transport</keyword>
<dbReference type="PANTHER" id="PTHR13856:SF137">
    <property type="entry name" value="GH05942P"/>
    <property type="match status" value="1"/>
</dbReference>
<protein>
    <submittedName>
        <fullName evidence="7">TOM1-like protein 2</fullName>
    </submittedName>
</protein>
<feature type="compositionally biased region" description="Polar residues" evidence="4">
    <location>
        <begin position="492"/>
        <end position="504"/>
    </location>
</feature>
<dbReference type="PROSITE" id="PS50179">
    <property type="entry name" value="VHS"/>
    <property type="match status" value="1"/>
</dbReference>
<feature type="region of interest" description="Disordered" evidence="4">
    <location>
        <begin position="403"/>
        <end position="473"/>
    </location>
</feature>
<evidence type="ECO:0000259" key="5">
    <source>
        <dbReference type="PROSITE" id="PS50179"/>
    </source>
</evidence>
<dbReference type="GO" id="GO:0007165">
    <property type="term" value="P:signal transduction"/>
    <property type="evidence" value="ECO:0007669"/>
    <property type="project" value="TreeGrafter"/>
</dbReference>
<dbReference type="EMBL" id="JACEEZ010021352">
    <property type="protein sequence ID" value="KAG0713561.1"/>
    <property type="molecule type" value="Genomic_DNA"/>
</dbReference>
<dbReference type="InterPro" id="IPR004152">
    <property type="entry name" value="GAT_dom"/>
</dbReference>
<dbReference type="CDD" id="cd14233">
    <property type="entry name" value="GAT_TOM1_like"/>
    <property type="match status" value="1"/>
</dbReference>
<dbReference type="Pfam" id="PF00790">
    <property type="entry name" value="VHS"/>
    <property type="match status" value="1"/>
</dbReference>
<dbReference type="Proteomes" id="UP000770661">
    <property type="component" value="Unassembled WGS sequence"/>
</dbReference>
<dbReference type="Gene3D" id="1.25.40.90">
    <property type="match status" value="1"/>
</dbReference>
<evidence type="ECO:0000313" key="7">
    <source>
        <dbReference type="EMBL" id="KAG0713561.1"/>
    </source>
</evidence>
<dbReference type="GO" id="GO:0016020">
    <property type="term" value="C:membrane"/>
    <property type="evidence" value="ECO:0007669"/>
    <property type="project" value="TreeGrafter"/>
</dbReference>
<feature type="region of interest" description="Disordered" evidence="4">
    <location>
        <begin position="491"/>
        <end position="521"/>
    </location>
</feature>
<dbReference type="AlphaFoldDB" id="A0A8J4XYM5"/>
<dbReference type="GO" id="GO:0043130">
    <property type="term" value="F:ubiquitin binding"/>
    <property type="evidence" value="ECO:0007669"/>
    <property type="project" value="InterPro"/>
</dbReference>
<feature type="region of interest" description="Disordered" evidence="4">
    <location>
        <begin position="213"/>
        <end position="236"/>
    </location>
</feature>
<dbReference type="Pfam" id="PF03127">
    <property type="entry name" value="GAT"/>
    <property type="match status" value="1"/>
</dbReference>
<dbReference type="GO" id="GO:0005768">
    <property type="term" value="C:endosome"/>
    <property type="evidence" value="ECO:0007669"/>
    <property type="project" value="TreeGrafter"/>
</dbReference>
<evidence type="ECO:0000256" key="4">
    <source>
        <dbReference type="SAM" id="MobiDB-lite"/>
    </source>
</evidence>
<comment type="caution">
    <text evidence="7">The sequence shown here is derived from an EMBL/GenBank/DDBJ whole genome shotgun (WGS) entry which is preliminary data.</text>
</comment>
<feature type="compositionally biased region" description="Polar residues" evidence="4">
    <location>
        <begin position="403"/>
        <end position="420"/>
    </location>
</feature>
<dbReference type="InterPro" id="IPR014645">
    <property type="entry name" value="TOM1"/>
</dbReference>
<evidence type="ECO:0000256" key="1">
    <source>
        <dbReference type="ARBA" id="ARBA00007708"/>
    </source>
</evidence>
<gene>
    <name evidence="7" type="primary">Tom1l2</name>
    <name evidence="7" type="ORF">GWK47_015943</name>
</gene>
<dbReference type="InterPro" id="IPR038425">
    <property type="entry name" value="GAT_sf"/>
</dbReference>
<dbReference type="SUPFAM" id="SSF89009">
    <property type="entry name" value="GAT-like domain"/>
    <property type="match status" value="1"/>
</dbReference>
<feature type="compositionally biased region" description="Pro residues" evidence="4">
    <location>
        <begin position="223"/>
        <end position="233"/>
    </location>
</feature>
<keyword evidence="8" id="KW-1185">Reference proteome</keyword>